<dbReference type="Pfam" id="PF14559">
    <property type="entry name" value="TPR_19"/>
    <property type="match status" value="1"/>
</dbReference>
<keyword evidence="1" id="KW-0802">TPR repeat</keyword>
<feature type="transmembrane region" description="Helical" evidence="3">
    <location>
        <begin position="49"/>
        <end position="70"/>
    </location>
</feature>
<evidence type="ECO:0000256" key="2">
    <source>
        <dbReference type="SAM" id="MobiDB-lite"/>
    </source>
</evidence>
<organism evidence="5 6">
    <name type="scientific">Mytilus galloprovincialis</name>
    <name type="common">Mediterranean mussel</name>
    <dbReference type="NCBI Taxonomy" id="29158"/>
    <lineage>
        <taxon>Eukaryota</taxon>
        <taxon>Metazoa</taxon>
        <taxon>Spiralia</taxon>
        <taxon>Lophotrochozoa</taxon>
        <taxon>Mollusca</taxon>
        <taxon>Bivalvia</taxon>
        <taxon>Autobranchia</taxon>
        <taxon>Pteriomorphia</taxon>
        <taxon>Mytilida</taxon>
        <taxon>Mytiloidea</taxon>
        <taxon>Mytilidae</taxon>
        <taxon>Mytilinae</taxon>
        <taxon>Mytilus</taxon>
    </lineage>
</organism>
<dbReference type="GO" id="GO:0005634">
    <property type="term" value="C:nucleus"/>
    <property type="evidence" value="ECO:0007669"/>
    <property type="project" value="TreeGrafter"/>
</dbReference>
<name>A0A8B6BTR0_MYTGA</name>
<accession>A0A8B6BTR0</accession>
<keyword evidence="6" id="KW-1185">Reference proteome</keyword>
<evidence type="ECO:0000256" key="3">
    <source>
        <dbReference type="SAM" id="Phobius"/>
    </source>
</evidence>
<gene>
    <name evidence="5" type="ORF">MGAL_10B081135</name>
</gene>
<dbReference type="SUPFAM" id="SSF51197">
    <property type="entry name" value="Clavaminate synthase-like"/>
    <property type="match status" value="1"/>
</dbReference>
<feature type="domain" description="JmjC" evidence="4">
    <location>
        <begin position="296"/>
        <end position="442"/>
    </location>
</feature>
<dbReference type="GO" id="GO:0000987">
    <property type="term" value="F:cis-regulatory region sequence-specific DNA binding"/>
    <property type="evidence" value="ECO:0007669"/>
    <property type="project" value="TreeGrafter"/>
</dbReference>
<reference evidence="5" key="1">
    <citation type="submission" date="2018-11" db="EMBL/GenBank/DDBJ databases">
        <authorList>
            <person name="Alioto T."/>
            <person name="Alioto T."/>
        </authorList>
    </citation>
    <scope>NUCLEOTIDE SEQUENCE</scope>
</reference>
<dbReference type="EMBL" id="UYJE01000637">
    <property type="protein sequence ID" value="VDH94762.1"/>
    <property type="molecule type" value="Genomic_DNA"/>
</dbReference>
<sequence length="615" mass="70895">MITKQVSIKLGTMRGRKPKTELNNNHVSNGAVKHAKKDKKKTNQNNQQMLVNVLLGFVGVIFACGVFLFITRDLVPEYERNPFERTKKEAPVENKRSDDASSKVINKKNTHQQRNDDASSNIINKKNSHQQRNDDTSSKTIDKENAHQQKDSILTEQSMMEDIINQNPHKTVDEQEKVSSNGWREADPRVIAKYDSTICNIEKRKIEDLSSEEFEKVYRYKKPVIVIFPNGAEDWAEADKWTVSNLKKEYGDFRIYSGNAREIVRRGGNGEVGSSFSEFVDKLIQQEDETGEPLYVFDRNFYNSSTLPKTLKPPSIFKIQNGIDDSIFFLGASRSGVSFHKHADSWNGVLYGRKRWFLYPIDHTPPGGVFTGYTMLEWFDMVYPKIKAEEDKPIECVQAAGEILYLPEGFYHGTINIGDTVAIGIQKKESTLGIQKLFYEDRYLGEMLAKSKTSEERTEWSRKFIELYTTILELLPESTEVMQNIAELLPNVDRKRASLDMVNKVLKKDPYFLMAILHKAELLMDMNEAYKAEELLQEALQLNPELFDTRVMYGRLLYDTGRPEEAVFHFRKATELRPNNIHFWNYLKNAQIASDDDRGAEESDEIISYLKSFED</sequence>
<feature type="region of interest" description="Disordered" evidence="2">
    <location>
        <begin position="86"/>
        <end position="154"/>
    </location>
</feature>
<dbReference type="PANTHER" id="PTHR12480">
    <property type="entry name" value="ARGININE DEMETHYLASE AND LYSYL-HYDROXYLASE JMJD"/>
    <property type="match status" value="1"/>
</dbReference>
<dbReference type="InterPro" id="IPR019734">
    <property type="entry name" value="TPR_rpt"/>
</dbReference>
<dbReference type="PROSITE" id="PS50005">
    <property type="entry name" value="TPR"/>
    <property type="match status" value="1"/>
</dbReference>
<dbReference type="InterPro" id="IPR050910">
    <property type="entry name" value="JMJD6_ArgDemeth/LysHydrox"/>
</dbReference>
<evidence type="ECO:0000313" key="6">
    <source>
        <dbReference type="Proteomes" id="UP000596742"/>
    </source>
</evidence>
<evidence type="ECO:0000313" key="5">
    <source>
        <dbReference type="EMBL" id="VDH94762.1"/>
    </source>
</evidence>
<proteinExistence type="predicted"/>
<dbReference type="SUPFAM" id="SSF48452">
    <property type="entry name" value="TPR-like"/>
    <property type="match status" value="1"/>
</dbReference>
<feature type="region of interest" description="Disordered" evidence="2">
    <location>
        <begin position="1"/>
        <end position="43"/>
    </location>
</feature>
<dbReference type="Gene3D" id="2.60.120.650">
    <property type="entry name" value="Cupin"/>
    <property type="match status" value="1"/>
</dbReference>
<comment type="caution">
    <text evidence="5">The sequence shown here is derived from an EMBL/GenBank/DDBJ whole genome shotgun (WGS) entry which is preliminary data.</text>
</comment>
<dbReference type="Gene3D" id="1.25.40.10">
    <property type="entry name" value="Tetratricopeptide repeat domain"/>
    <property type="match status" value="1"/>
</dbReference>
<dbReference type="InterPro" id="IPR041667">
    <property type="entry name" value="Cupin_8"/>
</dbReference>
<keyword evidence="3" id="KW-0812">Transmembrane</keyword>
<dbReference type="AlphaFoldDB" id="A0A8B6BTR0"/>
<dbReference type="InterPro" id="IPR011990">
    <property type="entry name" value="TPR-like_helical_dom_sf"/>
</dbReference>
<feature type="compositionally biased region" description="Basic residues" evidence="2">
    <location>
        <begin position="33"/>
        <end position="42"/>
    </location>
</feature>
<dbReference type="Proteomes" id="UP000596742">
    <property type="component" value="Unassembled WGS sequence"/>
</dbReference>
<dbReference type="PANTHER" id="PTHR12480:SF21">
    <property type="entry name" value="JMJC DOMAIN-CONTAINING PROTEIN 8"/>
    <property type="match status" value="1"/>
</dbReference>
<dbReference type="SMART" id="SM00028">
    <property type="entry name" value="TPR"/>
    <property type="match status" value="3"/>
</dbReference>
<feature type="compositionally biased region" description="Basic and acidic residues" evidence="2">
    <location>
        <begin position="86"/>
        <end position="101"/>
    </location>
</feature>
<evidence type="ECO:0000256" key="1">
    <source>
        <dbReference type="PROSITE-ProRule" id="PRU00339"/>
    </source>
</evidence>
<protein>
    <recommendedName>
        <fullName evidence="4">JmjC domain-containing protein</fullName>
    </recommendedName>
</protein>
<feature type="repeat" description="TPR" evidence="1">
    <location>
        <begin position="547"/>
        <end position="580"/>
    </location>
</feature>
<feature type="compositionally biased region" description="Basic and acidic residues" evidence="2">
    <location>
        <begin position="131"/>
        <end position="150"/>
    </location>
</feature>
<keyword evidence="3" id="KW-1133">Transmembrane helix</keyword>
<dbReference type="Pfam" id="PF13621">
    <property type="entry name" value="Cupin_8"/>
    <property type="match status" value="1"/>
</dbReference>
<keyword evidence="3" id="KW-0472">Membrane</keyword>
<dbReference type="PROSITE" id="PS51184">
    <property type="entry name" value="JMJC"/>
    <property type="match status" value="1"/>
</dbReference>
<dbReference type="InterPro" id="IPR003347">
    <property type="entry name" value="JmjC_dom"/>
</dbReference>
<dbReference type="OrthoDB" id="438164at2759"/>
<evidence type="ECO:0000259" key="4">
    <source>
        <dbReference type="PROSITE" id="PS51184"/>
    </source>
</evidence>